<dbReference type="GO" id="GO:0030170">
    <property type="term" value="F:pyridoxal phosphate binding"/>
    <property type="evidence" value="ECO:0007669"/>
    <property type="project" value="TreeGrafter"/>
</dbReference>
<dbReference type="GO" id="GO:0050157">
    <property type="term" value="F:ornithine racemase activity"/>
    <property type="evidence" value="ECO:0007669"/>
    <property type="project" value="UniProtKB-EC"/>
</dbReference>
<dbReference type="InterPro" id="IPR001608">
    <property type="entry name" value="Ala_racemase_N"/>
</dbReference>
<evidence type="ECO:0000259" key="4">
    <source>
        <dbReference type="Pfam" id="PF01168"/>
    </source>
</evidence>
<comment type="cofactor">
    <cofactor evidence="1">
        <name>pyridoxal 5'-phosphate</name>
        <dbReference type="ChEBI" id="CHEBI:597326"/>
    </cofactor>
</comment>
<dbReference type="AlphaFoldDB" id="V5WF61"/>
<dbReference type="KEGG" id="slr:L21SP2_1019"/>
<dbReference type="InterPro" id="IPR029066">
    <property type="entry name" value="PLP-binding_barrel"/>
</dbReference>
<dbReference type="EC" id="5.1.1.12" evidence="5"/>
<dbReference type="SUPFAM" id="SSF51419">
    <property type="entry name" value="PLP-binding barrel"/>
    <property type="match status" value="1"/>
</dbReference>
<dbReference type="Pfam" id="PF00491">
    <property type="entry name" value="Arginase"/>
    <property type="match status" value="1"/>
</dbReference>
<reference evidence="5 6" key="1">
    <citation type="journal article" date="2015" name="Stand. Genomic Sci.">
        <title>Complete genome sequence and description of Salinispira pacifica gen. nov., sp. nov., a novel spirochaete isolated form a hypersaline microbial mat.</title>
        <authorList>
            <person name="Ben Hania W."/>
            <person name="Joseph M."/>
            <person name="Schumann P."/>
            <person name="Bunk B."/>
            <person name="Fiebig A."/>
            <person name="Sproer C."/>
            <person name="Klenk H.P."/>
            <person name="Fardeau M.L."/>
            <person name="Spring S."/>
        </authorList>
    </citation>
    <scope>NUCLEOTIDE SEQUENCE [LARGE SCALE GENOMIC DNA]</scope>
    <source>
        <strain evidence="5 6">L21-RPul-D2</strain>
    </source>
</reference>
<dbReference type="GO" id="GO:0005829">
    <property type="term" value="C:cytosol"/>
    <property type="evidence" value="ECO:0007669"/>
    <property type="project" value="TreeGrafter"/>
</dbReference>
<evidence type="ECO:0000256" key="2">
    <source>
        <dbReference type="ARBA" id="ARBA00022898"/>
    </source>
</evidence>
<keyword evidence="3 5" id="KW-0413">Isomerase</keyword>
<dbReference type="HOGENOM" id="CLU_448931_0_0_12"/>
<dbReference type="InterPro" id="IPR006035">
    <property type="entry name" value="Ureohydrolase"/>
</dbReference>
<proteinExistence type="predicted"/>
<dbReference type="eggNOG" id="COG3457">
    <property type="taxonomic scope" value="Bacteria"/>
</dbReference>
<dbReference type="EMBL" id="CP006939">
    <property type="protein sequence ID" value="AHC14437.1"/>
    <property type="molecule type" value="Genomic_DNA"/>
</dbReference>
<dbReference type="CDD" id="cd06815">
    <property type="entry name" value="PLPDE_III_AR_like_1"/>
    <property type="match status" value="1"/>
</dbReference>
<evidence type="ECO:0000313" key="6">
    <source>
        <dbReference type="Proteomes" id="UP000018680"/>
    </source>
</evidence>
<dbReference type="Gene3D" id="3.20.20.10">
    <property type="entry name" value="Alanine racemase"/>
    <property type="match status" value="1"/>
</dbReference>
<keyword evidence="6" id="KW-1185">Reference proteome</keyword>
<gene>
    <name evidence="5" type="ORF">L21SP2_1019</name>
</gene>
<feature type="domain" description="Alanine racemase N-terminal" evidence="4">
    <location>
        <begin position="8"/>
        <end position="225"/>
    </location>
</feature>
<dbReference type="PANTHER" id="PTHR30511">
    <property type="entry name" value="ALANINE RACEMASE"/>
    <property type="match status" value="1"/>
</dbReference>
<protein>
    <submittedName>
        <fullName evidence="5">Ornithine racemase</fullName>
        <ecNumber evidence="5">5.1.1.12</ecNumber>
    </submittedName>
</protein>
<dbReference type="Proteomes" id="UP000018680">
    <property type="component" value="Chromosome"/>
</dbReference>
<name>V5WF61_9SPIO</name>
<dbReference type="eggNOG" id="COG0010">
    <property type="taxonomic scope" value="Bacteria"/>
</dbReference>
<dbReference type="SUPFAM" id="SSF52768">
    <property type="entry name" value="Arginase/deacetylase"/>
    <property type="match status" value="1"/>
</dbReference>
<dbReference type="RefSeq" id="WP_024267367.1">
    <property type="nucleotide sequence ID" value="NC_023035.1"/>
</dbReference>
<dbReference type="InterPro" id="IPR023696">
    <property type="entry name" value="Ureohydrolase_dom_sf"/>
</dbReference>
<dbReference type="OrthoDB" id="504078at2"/>
<dbReference type="PANTHER" id="PTHR30511:SF3">
    <property type="entry name" value="LYSINE RACEMASE"/>
    <property type="match status" value="1"/>
</dbReference>
<dbReference type="InterPro" id="IPR000821">
    <property type="entry name" value="Ala_racemase"/>
</dbReference>
<dbReference type="Pfam" id="PF01168">
    <property type="entry name" value="Ala_racemase_N"/>
    <property type="match status" value="1"/>
</dbReference>
<dbReference type="GO" id="GO:0016813">
    <property type="term" value="F:hydrolase activity, acting on carbon-nitrogen (but not peptide) bonds, in linear amidines"/>
    <property type="evidence" value="ECO:0007669"/>
    <property type="project" value="UniProtKB-ARBA"/>
</dbReference>
<accession>V5WF61</accession>
<keyword evidence="2" id="KW-0663">Pyridoxal phosphate</keyword>
<dbReference type="GO" id="GO:0046872">
    <property type="term" value="F:metal ion binding"/>
    <property type="evidence" value="ECO:0007669"/>
    <property type="project" value="InterPro"/>
</dbReference>
<evidence type="ECO:0000313" key="5">
    <source>
        <dbReference type="EMBL" id="AHC14437.1"/>
    </source>
</evidence>
<evidence type="ECO:0000256" key="3">
    <source>
        <dbReference type="ARBA" id="ARBA00023235"/>
    </source>
</evidence>
<evidence type="ECO:0000256" key="1">
    <source>
        <dbReference type="ARBA" id="ARBA00001933"/>
    </source>
</evidence>
<dbReference type="Gene3D" id="3.40.800.10">
    <property type="entry name" value="Ureohydrolase domain"/>
    <property type="match status" value="1"/>
</dbReference>
<dbReference type="GO" id="GO:0008784">
    <property type="term" value="F:alanine racemase activity"/>
    <property type="evidence" value="ECO:0007669"/>
    <property type="project" value="TreeGrafter"/>
</dbReference>
<organism evidence="5 6">
    <name type="scientific">Salinispira pacifica</name>
    <dbReference type="NCBI Taxonomy" id="1307761"/>
    <lineage>
        <taxon>Bacteria</taxon>
        <taxon>Pseudomonadati</taxon>
        <taxon>Spirochaetota</taxon>
        <taxon>Spirochaetia</taxon>
        <taxon>Spirochaetales</taxon>
        <taxon>Spirochaetaceae</taxon>
        <taxon>Salinispira</taxon>
    </lineage>
</organism>
<sequence length="610" mass="66850">MSGPEVMVDVARIEENTRVIVELCTQHGIEVTGVTKASCGMPQVAKAMLRGGVTMIGESRLENIHRLRAGGISAPIMLLRIPPLSAAEEIVRSVDLSLNSELSVIQRLSDVALSVGTVHDIILMVDLGDLREGIWPEDLMETASRVMEMEGVRIRGIGTNLTCYGGVIPSEENLGRLAGYADEIENRFGIPLPIISGGNSSSLNLLAEGGVPRKVNNLRIGEAILLGRETVERRAWPGTSQKAFLLSAEIIEKKRKPSVPIGITGQDAFGATPVFQDRGNILRGILNIGREDVDVEGLEPANPRISILGASSDHLLVDINSLETEPGLGESVEFIPNYSALLACMTSAYVGKRVILPEHLRHPRRRSVLLVGRLFQNERYGRELETRLERLNYRFRRTEAGLGVEELAGEIEPGAIPVLGGRELCVTGLEAAAASMNQFGLLWVDSTIRSEELSRVLGRDNEQISRSLDLSNIVLLGVREIEEDAAQIIRSLNIQVFTMEEISLIPMREIIRQSLKRTSMGTEGLYLKFSGRVADNGNDGLTNRETHLVMEMTAAYNTLRVLEIDDDEPDEASLDSAYIRSSREASANMPRFLLSALGKRILPVISEPDE</sequence>
<dbReference type="STRING" id="1307761.L21SP2_1019"/>